<dbReference type="AlphaFoldDB" id="A0A4Q9R9S6"/>
<protein>
    <submittedName>
        <fullName evidence="1">Uncharacterized protein</fullName>
    </submittedName>
</protein>
<name>A0A4Q9R9S6_9GAMM</name>
<keyword evidence="3" id="KW-1185">Reference proteome</keyword>
<dbReference type="EMBL" id="QJUM01000001">
    <property type="protein sequence ID" value="TBV09937.1"/>
    <property type="molecule type" value="Genomic_DNA"/>
</dbReference>
<dbReference type="OrthoDB" id="10000691at2"/>
<organism evidence="1 4">
    <name type="scientific">Phytopseudomonas dryadis</name>
    <dbReference type="NCBI Taxonomy" id="2487520"/>
    <lineage>
        <taxon>Bacteria</taxon>
        <taxon>Pseudomonadati</taxon>
        <taxon>Pseudomonadota</taxon>
        <taxon>Gammaproteobacteria</taxon>
        <taxon>Pseudomonadales</taxon>
        <taxon>Pseudomonadaceae</taxon>
        <taxon>Phytopseudomonas</taxon>
    </lineage>
</organism>
<reference evidence="3 4" key="1">
    <citation type="submission" date="2018-06" db="EMBL/GenBank/DDBJ databases">
        <title>Three novel Pseudomonas species isolated from symptomatic oak.</title>
        <authorList>
            <person name="Bueno-Gonzalez V."/>
            <person name="Brady C."/>
        </authorList>
    </citation>
    <scope>NUCLEOTIDE SEQUENCE [LARGE SCALE GENOMIC DNA]</scope>
    <source>
        <strain evidence="2 3">P26B</strain>
        <strain evidence="1 4">P6B</strain>
    </source>
</reference>
<sequence length="63" mass="7320">MLKLSRTQEQWPICYTEARDKREPAKQSASHGCPGMAYNIDVFALNRSFGAPWAQEQMRFEEL</sequence>
<comment type="caution">
    <text evidence="1">The sequence shown here is derived from an EMBL/GenBank/DDBJ whole genome shotgun (WGS) entry which is preliminary data.</text>
</comment>
<dbReference type="Proteomes" id="UP000293172">
    <property type="component" value="Unassembled WGS sequence"/>
</dbReference>
<accession>A0A4Q9R9S6</accession>
<gene>
    <name evidence="2" type="ORF">DNK34_00410</name>
    <name evidence="1" type="ORF">DNK44_00310</name>
</gene>
<dbReference type="EMBL" id="QJUL01000001">
    <property type="protein sequence ID" value="TBU97465.1"/>
    <property type="molecule type" value="Genomic_DNA"/>
</dbReference>
<evidence type="ECO:0000313" key="3">
    <source>
        <dbReference type="Proteomes" id="UP000291334"/>
    </source>
</evidence>
<evidence type="ECO:0000313" key="2">
    <source>
        <dbReference type="EMBL" id="TBV09937.1"/>
    </source>
</evidence>
<dbReference type="RefSeq" id="WP_131176504.1">
    <property type="nucleotide sequence ID" value="NZ_QJUL01000001.1"/>
</dbReference>
<dbReference type="Proteomes" id="UP000291334">
    <property type="component" value="Unassembled WGS sequence"/>
</dbReference>
<proteinExistence type="predicted"/>
<evidence type="ECO:0000313" key="4">
    <source>
        <dbReference type="Proteomes" id="UP000293172"/>
    </source>
</evidence>
<evidence type="ECO:0000313" key="1">
    <source>
        <dbReference type="EMBL" id="TBU97465.1"/>
    </source>
</evidence>